<organism evidence="1 2">
    <name type="scientific">Streblomastix strix</name>
    <dbReference type="NCBI Taxonomy" id="222440"/>
    <lineage>
        <taxon>Eukaryota</taxon>
        <taxon>Metamonada</taxon>
        <taxon>Preaxostyla</taxon>
        <taxon>Oxymonadida</taxon>
        <taxon>Streblomastigidae</taxon>
        <taxon>Streblomastix</taxon>
    </lineage>
</organism>
<evidence type="ECO:0000313" key="2">
    <source>
        <dbReference type="Proteomes" id="UP000324800"/>
    </source>
</evidence>
<sequence length="192" mass="21080">MIRGNNTRIFALKRPTYSRTTDAAITGWGAVFEGMEEVVEEVVRLEEWSGIWNLKYSNQREVAAVLIGLRSMRIYFPKGIAIIVCRSARTCSKASIGCAGELFCFGGFLLVTIRFFCVKNRFATCHVTSVRPRAPVQLFTTFGGTSSGEIIVNSGSSRSISKIRRNAFTNVGYGCAVTSSAFCGIKLAQYSV</sequence>
<accession>A0A5J4WLP4</accession>
<name>A0A5J4WLP4_9EUKA</name>
<protein>
    <submittedName>
        <fullName evidence="1">Uncharacterized protein</fullName>
    </submittedName>
</protein>
<comment type="caution">
    <text evidence="1">The sequence shown here is derived from an EMBL/GenBank/DDBJ whole genome shotgun (WGS) entry which is preliminary data.</text>
</comment>
<dbReference type="Proteomes" id="UP000324800">
    <property type="component" value="Unassembled WGS sequence"/>
</dbReference>
<dbReference type="EMBL" id="SNRW01001593">
    <property type="protein sequence ID" value="KAA6395791.1"/>
    <property type="molecule type" value="Genomic_DNA"/>
</dbReference>
<evidence type="ECO:0000313" key="1">
    <source>
        <dbReference type="EMBL" id="KAA6395791.1"/>
    </source>
</evidence>
<dbReference type="AlphaFoldDB" id="A0A5J4WLP4"/>
<dbReference type="OrthoDB" id="10058284at2759"/>
<gene>
    <name evidence="1" type="ORF">EZS28_008686</name>
</gene>
<reference evidence="1 2" key="1">
    <citation type="submission" date="2019-03" db="EMBL/GenBank/DDBJ databases">
        <title>Single cell metagenomics reveals metabolic interactions within the superorganism composed of flagellate Streblomastix strix and complex community of Bacteroidetes bacteria on its surface.</title>
        <authorList>
            <person name="Treitli S.C."/>
            <person name="Kolisko M."/>
            <person name="Husnik F."/>
            <person name="Keeling P."/>
            <person name="Hampl V."/>
        </authorList>
    </citation>
    <scope>NUCLEOTIDE SEQUENCE [LARGE SCALE GENOMIC DNA]</scope>
    <source>
        <strain evidence="1">ST1C</strain>
    </source>
</reference>
<proteinExistence type="predicted"/>